<dbReference type="GO" id="GO:0002189">
    <property type="term" value="C:ribose phosphate diphosphokinase complex"/>
    <property type="evidence" value="ECO:0007669"/>
    <property type="project" value="TreeGrafter"/>
</dbReference>
<feature type="compositionally biased region" description="Acidic residues" evidence="17">
    <location>
        <begin position="262"/>
        <end position="282"/>
    </location>
</feature>
<dbReference type="Proteomes" id="UP000033140">
    <property type="component" value="Unassembled WGS sequence"/>
</dbReference>
<evidence type="ECO:0000256" key="11">
    <source>
        <dbReference type="ARBA" id="ARBA00022777"/>
    </source>
</evidence>
<feature type="region of interest" description="Disordered" evidence="17">
    <location>
        <begin position="248"/>
        <end position="308"/>
    </location>
</feature>
<dbReference type="GO" id="GO:0009156">
    <property type="term" value="P:ribonucleoside monophosphate biosynthetic process"/>
    <property type="evidence" value="ECO:0007669"/>
    <property type="project" value="InterPro"/>
</dbReference>
<dbReference type="EC" id="2.7.6.1" evidence="4"/>
<dbReference type="Pfam" id="PF14572">
    <property type="entry name" value="Pribosyl_synth"/>
    <property type="match status" value="1"/>
</dbReference>
<keyword evidence="5" id="KW-0963">Cytoplasm</keyword>
<feature type="compositionally biased region" description="Polar residues" evidence="17">
    <location>
        <begin position="249"/>
        <end position="259"/>
    </location>
</feature>
<accession>A0A0E9N9P3</accession>
<dbReference type="GO" id="GO:0005524">
    <property type="term" value="F:ATP binding"/>
    <property type="evidence" value="ECO:0007669"/>
    <property type="project" value="UniProtKB-KW"/>
</dbReference>
<evidence type="ECO:0000256" key="12">
    <source>
        <dbReference type="ARBA" id="ARBA00022840"/>
    </source>
</evidence>
<dbReference type="OMA" id="AGTICKG"/>
<evidence type="ECO:0000256" key="13">
    <source>
        <dbReference type="ARBA" id="ARBA00022842"/>
    </source>
</evidence>
<dbReference type="GO" id="GO:0004749">
    <property type="term" value="F:ribose phosphate diphosphokinase activity"/>
    <property type="evidence" value="ECO:0007669"/>
    <property type="project" value="UniProtKB-EC"/>
</dbReference>
<keyword evidence="20" id="KW-1185">Reference proteome</keyword>
<dbReference type="Pfam" id="PF13793">
    <property type="entry name" value="Pribosyltran_N"/>
    <property type="match status" value="1"/>
</dbReference>
<dbReference type="Gene3D" id="3.40.50.2020">
    <property type="match status" value="4"/>
</dbReference>
<evidence type="ECO:0000256" key="17">
    <source>
        <dbReference type="SAM" id="MobiDB-lite"/>
    </source>
</evidence>
<evidence type="ECO:0000256" key="2">
    <source>
        <dbReference type="ARBA" id="ARBA00004996"/>
    </source>
</evidence>
<dbReference type="InterPro" id="IPR005946">
    <property type="entry name" value="Rib-P_diPkinase"/>
</dbReference>
<reference evidence="19 20" key="3">
    <citation type="journal article" date="2015" name="Genome Announc.">
        <title>Draft Genome Sequence of the Archiascomycetous Yeast Saitoella complicata.</title>
        <authorList>
            <person name="Yamauchi K."/>
            <person name="Kondo S."/>
            <person name="Hamamoto M."/>
            <person name="Takahashi Y."/>
            <person name="Ogura Y."/>
            <person name="Hayashi T."/>
            <person name="Nishida H."/>
        </authorList>
    </citation>
    <scope>NUCLEOTIDE SEQUENCE [LARGE SCALE GENOMIC DNA]</scope>
    <source>
        <strain evidence="19 20">NRRL Y-17804</strain>
    </source>
</reference>
<dbReference type="InterPro" id="IPR000842">
    <property type="entry name" value="PRib_PP_synth_CS"/>
</dbReference>
<comment type="subcellular location">
    <subcellularLocation>
        <location evidence="1">Cytoplasm</location>
    </subcellularLocation>
</comment>
<keyword evidence="7" id="KW-0808">Transferase</keyword>
<dbReference type="STRING" id="698492.A0A0E9N9P3"/>
<reference evidence="19 20" key="1">
    <citation type="journal article" date="2011" name="J. Gen. Appl. Microbiol.">
        <title>Draft genome sequencing of the enigmatic yeast Saitoella complicata.</title>
        <authorList>
            <person name="Nishida H."/>
            <person name="Hamamoto M."/>
            <person name="Sugiyama J."/>
        </authorList>
    </citation>
    <scope>NUCLEOTIDE SEQUENCE [LARGE SCALE GENOMIC DNA]</scope>
    <source>
        <strain evidence="19 20">NRRL Y-17804</strain>
    </source>
</reference>
<keyword evidence="10" id="KW-0547">Nucleotide-binding</keyword>
<dbReference type="GO" id="GO:0000287">
    <property type="term" value="F:magnesium ion binding"/>
    <property type="evidence" value="ECO:0007669"/>
    <property type="project" value="InterPro"/>
</dbReference>
<dbReference type="GO" id="GO:0016301">
    <property type="term" value="F:kinase activity"/>
    <property type="evidence" value="ECO:0007669"/>
    <property type="project" value="UniProtKB-KW"/>
</dbReference>
<comment type="catalytic activity">
    <reaction evidence="15">
        <text>D-ribose 5-phosphate + ATP = 5-phospho-alpha-D-ribose 1-diphosphate + AMP + H(+)</text>
        <dbReference type="Rhea" id="RHEA:15609"/>
        <dbReference type="ChEBI" id="CHEBI:15378"/>
        <dbReference type="ChEBI" id="CHEBI:30616"/>
        <dbReference type="ChEBI" id="CHEBI:58017"/>
        <dbReference type="ChEBI" id="CHEBI:78346"/>
        <dbReference type="ChEBI" id="CHEBI:456215"/>
        <dbReference type="EC" id="2.7.6.1"/>
    </reaction>
</comment>
<dbReference type="InterPro" id="IPR029057">
    <property type="entry name" value="PRTase-like"/>
</dbReference>
<dbReference type="FunFam" id="3.40.50.2020:FF:000017">
    <property type="entry name" value="Ribose-phosphate pyrophosphokinase 1"/>
    <property type="match status" value="1"/>
</dbReference>
<dbReference type="CDD" id="cd06223">
    <property type="entry name" value="PRTases_typeI"/>
    <property type="match status" value="2"/>
</dbReference>
<dbReference type="SMART" id="SM01400">
    <property type="entry name" value="Pribosyltran_N"/>
    <property type="match status" value="1"/>
</dbReference>
<evidence type="ECO:0000256" key="14">
    <source>
        <dbReference type="ARBA" id="ARBA00040334"/>
    </source>
</evidence>
<keyword evidence="11" id="KW-0418">Kinase</keyword>
<keyword evidence="12" id="KW-0067">ATP-binding</keyword>
<dbReference type="GO" id="GO:0006164">
    <property type="term" value="P:purine nucleotide biosynthetic process"/>
    <property type="evidence" value="ECO:0007669"/>
    <property type="project" value="TreeGrafter"/>
</dbReference>
<evidence type="ECO:0000256" key="3">
    <source>
        <dbReference type="ARBA" id="ARBA00006478"/>
    </source>
</evidence>
<evidence type="ECO:0000313" key="20">
    <source>
        <dbReference type="Proteomes" id="UP000033140"/>
    </source>
</evidence>
<dbReference type="PANTHER" id="PTHR10210">
    <property type="entry name" value="RIBOSE-PHOSPHATE DIPHOSPHOKINASE FAMILY MEMBER"/>
    <property type="match status" value="1"/>
</dbReference>
<evidence type="ECO:0000256" key="1">
    <source>
        <dbReference type="ARBA" id="ARBA00004496"/>
    </source>
</evidence>
<feature type="domain" description="Ribose-phosphate pyrophosphokinase N-terminal" evidence="18">
    <location>
        <begin position="53"/>
        <end position="168"/>
    </location>
</feature>
<dbReference type="InterPro" id="IPR029099">
    <property type="entry name" value="Pribosyltran_N"/>
</dbReference>
<dbReference type="NCBIfam" id="TIGR01251">
    <property type="entry name" value="ribP_PPkin"/>
    <property type="match status" value="1"/>
</dbReference>
<dbReference type="EMBL" id="BACD03000004">
    <property type="protein sequence ID" value="GAO46513.1"/>
    <property type="molecule type" value="Genomic_DNA"/>
</dbReference>
<evidence type="ECO:0000256" key="8">
    <source>
        <dbReference type="ARBA" id="ARBA00022723"/>
    </source>
</evidence>
<evidence type="ECO:0000256" key="4">
    <source>
        <dbReference type="ARBA" id="ARBA00013247"/>
    </source>
</evidence>
<evidence type="ECO:0000256" key="10">
    <source>
        <dbReference type="ARBA" id="ARBA00022741"/>
    </source>
</evidence>
<evidence type="ECO:0000256" key="5">
    <source>
        <dbReference type="ARBA" id="ARBA00022490"/>
    </source>
</evidence>
<proteinExistence type="inferred from homology"/>
<keyword evidence="6" id="KW-0597">Phosphoprotein</keyword>
<comment type="pathway">
    <text evidence="2">Metabolic intermediate biosynthesis; 5-phospho-alpha-D-ribose 1-diphosphate biosynthesis; 5-phospho-alpha-D-ribose 1-diphosphate from D-ribose 5-phosphate (route I): step 1/1.</text>
</comment>
<dbReference type="GO" id="GO:0005737">
    <property type="term" value="C:cytoplasm"/>
    <property type="evidence" value="ECO:0007669"/>
    <property type="project" value="UniProtKB-SubCell"/>
</dbReference>
<feature type="compositionally biased region" description="Pro residues" evidence="17">
    <location>
        <begin position="31"/>
        <end position="45"/>
    </location>
</feature>
<dbReference type="SUPFAM" id="SSF53271">
    <property type="entry name" value="PRTase-like"/>
    <property type="match status" value="2"/>
</dbReference>
<sequence>MSTTFRGYESAVDVMEQRLRHMTACKQLQFPPRPTLPPRPPPNPQPSTMRRTKIFSGTSHPELASQICNRLGVPVAEADLQKFANKETSVKVNCSVRNEDVFIIQSGSQTVNDHLMELLILAQACRGGSAKKVTAVLPYFPYSKQSKMKKHRGCITARMVANLLTIAGVDHIITMDLHASQMQGFFTRPVDNLYAEPSLARWIKDNIPEWREAVVVSKNPGGTKRATSLADTLGINFGIIHTDRRRGRNFNSGFSTRASTFGDDDMDEDEDEEDQQPDEDDSYPPPQKRHNDIVDPDPTPPASLPNQFTHMSLSASHLSSMSFNSTGSPMRQRQIEGVHTGRLVSGHVVDDDYPDNMSEASTTHHFNRDGLDPMTSSMYSIAPSAAGSVLALGGTIDAHGSDDEEENACQEGEERTITLVGDVRNKVAIVVDDMVDRGGSFVAAAEHLRRNCGATKVYVMGTHGVLSDDCLDEMEWCDDIHRVVVTNTYPVSEEKKKSKKLAVIDISMIIAESIRRNHNGESVSFLFGKGVEY</sequence>
<evidence type="ECO:0000256" key="15">
    <source>
        <dbReference type="ARBA" id="ARBA00049535"/>
    </source>
</evidence>
<dbReference type="GO" id="GO:0006015">
    <property type="term" value="P:5-phosphoribose 1-diphosphate biosynthetic process"/>
    <property type="evidence" value="ECO:0007669"/>
    <property type="project" value="TreeGrafter"/>
</dbReference>
<evidence type="ECO:0000313" key="19">
    <source>
        <dbReference type="EMBL" id="GAO46513.1"/>
    </source>
</evidence>
<evidence type="ECO:0000256" key="6">
    <source>
        <dbReference type="ARBA" id="ARBA00022553"/>
    </source>
</evidence>
<reference evidence="19 20" key="2">
    <citation type="journal article" date="2014" name="J. Gen. Appl. Microbiol.">
        <title>The early diverging ascomycetous budding yeast Saitoella complicata has three histone deacetylases belonging to the Clr6, Hos2, and Rpd3 lineages.</title>
        <authorList>
            <person name="Nishida H."/>
            <person name="Matsumoto T."/>
            <person name="Kondo S."/>
            <person name="Hamamoto M."/>
            <person name="Yoshikawa H."/>
        </authorList>
    </citation>
    <scope>NUCLEOTIDE SEQUENCE [LARGE SCALE GENOMIC DNA]</scope>
    <source>
        <strain evidence="19 20">NRRL Y-17804</strain>
    </source>
</reference>
<dbReference type="PANTHER" id="PTHR10210:SF57">
    <property type="entry name" value="RIBOSE-PHOSPHATE DIPHOSPHOKINASE"/>
    <property type="match status" value="1"/>
</dbReference>
<evidence type="ECO:0000256" key="16">
    <source>
        <dbReference type="ARBA" id="ARBA00077829"/>
    </source>
</evidence>
<dbReference type="FunFam" id="3.40.50.2020:FF:000043">
    <property type="entry name" value="Ribose-phosphate pyrophosphokinase 1"/>
    <property type="match status" value="1"/>
</dbReference>
<dbReference type="InterPro" id="IPR000836">
    <property type="entry name" value="PRTase_dom"/>
</dbReference>
<name>A0A0E9N9P3_SAICN</name>
<keyword evidence="9" id="KW-0545">Nucleotide biosynthesis</keyword>
<comment type="similarity">
    <text evidence="3">Belongs to the ribose-phosphate pyrophosphokinase family.</text>
</comment>
<protein>
    <recommendedName>
        <fullName evidence="14">Ribose-phosphate pyrophosphokinase 1</fullName>
        <ecNumber evidence="4">2.7.6.1</ecNumber>
    </recommendedName>
    <alternativeName>
        <fullName evidence="16">Phosphoribosyl pyrophosphate synthase 1</fullName>
    </alternativeName>
</protein>
<comment type="caution">
    <text evidence="19">The sequence shown here is derived from an EMBL/GenBank/DDBJ whole genome shotgun (WGS) entry which is preliminary data.</text>
</comment>
<evidence type="ECO:0000256" key="7">
    <source>
        <dbReference type="ARBA" id="ARBA00022679"/>
    </source>
</evidence>
<dbReference type="PROSITE" id="PS00114">
    <property type="entry name" value="PRPP_SYNTHASE"/>
    <property type="match status" value="1"/>
</dbReference>
<keyword evidence="13" id="KW-0460">Magnesium</keyword>
<feature type="region of interest" description="Disordered" evidence="17">
    <location>
        <begin position="28"/>
        <end position="50"/>
    </location>
</feature>
<evidence type="ECO:0000256" key="9">
    <source>
        <dbReference type="ARBA" id="ARBA00022727"/>
    </source>
</evidence>
<dbReference type="AlphaFoldDB" id="A0A0E9N9P3"/>
<evidence type="ECO:0000259" key="18">
    <source>
        <dbReference type="Pfam" id="PF13793"/>
    </source>
</evidence>
<keyword evidence="8" id="KW-0479">Metal-binding</keyword>
<gene>
    <name evidence="19" type="ORF">G7K_0743-t1</name>
</gene>
<organism evidence="19 20">
    <name type="scientific">Saitoella complicata (strain BCRC 22490 / CBS 7301 / JCM 7358 / NBRC 10748 / NRRL Y-17804)</name>
    <dbReference type="NCBI Taxonomy" id="698492"/>
    <lineage>
        <taxon>Eukaryota</taxon>
        <taxon>Fungi</taxon>
        <taxon>Dikarya</taxon>
        <taxon>Ascomycota</taxon>
        <taxon>Taphrinomycotina</taxon>
        <taxon>Taphrinomycotina incertae sedis</taxon>
        <taxon>Saitoella</taxon>
    </lineage>
</organism>